<name>A0ABQ5R8X8_9ACTN</name>
<keyword evidence="2" id="KW-0472">Membrane</keyword>
<keyword evidence="5" id="KW-1185">Reference proteome</keyword>
<feature type="transmembrane region" description="Helical" evidence="2">
    <location>
        <begin position="194"/>
        <end position="215"/>
    </location>
</feature>
<feature type="compositionally biased region" description="Low complexity" evidence="1">
    <location>
        <begin position="157"/>
        <end position="177"/>
    </location>
</feature>
<protein>
    <recommendedName>
        <fullName evidence="6">Gram-positive cocci surface proteins LPxTG domain-containing protein</fullName>
    </recommendedName>
</protein>
<dbReference type="Proteomes" id="UP001144280">
    <property type="component" value="Unassembled WGS sequence"/>
</dbReference>
<gene>
    <name evidence="4" type="ORF">Pa4123_76150</name>
</gene>
<evidence type="ECO:0000256" key="3">
    <source>
        <dbReference type="SAM" id="SignalP"/>
    </source>
</evidence>
<evidence type="ECO:0000256" key="1">
    <source>
        <dbReference type="SAM" id="MobiDB-lite"/>
    </source>
</evidence>
<feature type="region of interest" description="Disordered" evidence="1">
    <location>
        <begin position="134"/>
        <end position="191"/>
    </location>
</feature>
<reference evidence="4" key="1">
    <citation type="submission" date="2022-12" db="EMBL/GenBank/DDBJ databases">
        <title>New Phytohabitans aurantiacus sp. RD004123 nov., an actinomycete isolated from soil.</title>
        <authorList>
            <person name="Triningsih D.W."/>
            <person name="Harunari E."/>
            <person name="Igarashi Y."/>
        </authorList>
    </citation>
    <scope>NUCLEOTIDE SEQUENCE</scope>
    <source>
        <strain evidence="4">RD004123</strain>
    </source>
</reference>
<feature type="chain" id="PRO_5046063939" description="Gram-positive cocci surface proteins LPxTG domain-containing protein" evidence="3">
    <location>
        <begin position="29"/>
        <end position="222"/>
    </location>
</feature>
<keyword evidence="2" id="KW-0812">Transmembrane</keyword>
<sequence length="222" mass="22162">MRGSRLVRLGAAVAAGVLAIGPGGPAYAADTIDINPSHRNIPAADFGAPNCDPNFGGGPYPGRDVWVFVLPQPNQLGEFTSITITFNTPNGPVNLTIPDADDSGIAEDNGASKAWIITTAGWTISDASANITGEATEDPNGRRDTFNLTHTCPASSTPGPTNTPPTADVTTPAVVTPSGAPETGGGGGQETGNVALGAGAIVLAGAAGIGLIAVARRRRADG</sequence>
<accession>A0ABQ5R8X8</accession>
<evidence type="ECO:0000313" key="5">
    <source>
        <dbReference type="Proteomes" id="UP001144280"/>
    </source>
</evidence>
<feature type="signal peptide" evidence="3">
    <location>
        <begin position="1"/>
        <end position="28"/>
    </location>
</feature>
<evidence type="ECO:0008006" key="6">
    <source>
        <dbReference type="Google" id="ProtNLM"/>
    </source>
</evidence>
<keyword evidence="3" id="KW-0732">Signal</keyword>
<feature type="compositionally biased region" description="Polar residues" evidence="1">
    <location>
        <begin position="146"/>
        <end position="156"/>
    </location>
</feature>
<keyword evidence="2" id="KW-1133">Transmembrane helix</keyword>
<proteinExistence type="predicted"/>
<evidence type="ECO:0000313" key="4">
    <source>
        <dbReference type="EMBL" id="GLI02337.1"/>
    </source>
</evidence>
<comment type="caution">
    <text evidence="4">The sequence shown here is derived from an EMBL/GenBank/DDBJ whole genome shotgun (WGS) entry which is preliminary data.</text>
</comment>
<dbReference type="EMBL" id="BSDI01000059">
    <property type="protein sequence ID" value="GLI02337.1"/>
    <property type="molecule type" value="Genomic_DNA"/>
</dbReference>
<organism evidence="4 5">
    <name type="scientific">Phytohabitans aurantiacus</name>
    <dbReference type="NCBI Taxonomy" id="3016789"/>
    <lineage>
        <taxon>Bacteria</taxon>
        <taxon>Bacillati</taxon>
        <taxon>Actinomycetota</taxon>
        <taxon>Actinomycetes</taxon>
        <taxon>Micromonosporales</taxon>
        <taxon>Micromonosporaceae</taxon>
    </lineage>
</organism>
<evidence type="ECO:0000256" key="2">
    <source>
        <dbReference type="SAM" id="Phobius"/>
    </source>
</evidence>